<evidence type="ECO:0000313" key="2">
    <source>
        <dbReference type="EMBL" id="TFV95370.1"/>
    </source>
</evidence>
<protein>
    <submittedName>
        <fullName evidence="2">Uncharacterized protein</fullName>
    </submittedName>
</protein>
<dbReference type="AlphaFoldDB" id="A0A4Y9QTE6"/>
<keyword evidence="3" id="KW-1185">Reference proteome</keyword>
<reference evidence="2 3" key="1">
    <citation type="journal article" date="2018" name="J. Microbiol.">
        <title>Leifsonia flava sp. nov., a novel actinobacterium isolated from the rhizosphere of Aquilegia viridiflora.</title>
        <authorList>
            <person name="Cai Y."/>
            <person name="Tao W.Z."/>
            <person name="Ma Y.J."/>
            <person name="Cheng J."/>
            <person name="Zhang M.Y."/>
            <person name="Zhang Y.X."/>
        </authorList>
    </citation>
    <scope>NUCLEOTIDE SEQUENCE [LARGE SCALE GENOMIC DNA]</scope>
    <source>
        <strain evidence="2 3">SYP-B2174</strain>
    </source>
</reference>
<evidence type="ECO:0000256" key="1">
    <source>
        <dbReference type="SAM" id="Phobius"/>
    </source>
</evidence>
<accession>A0A4Y9QTE6</accession>
<feature type="transmembrane region" description="Helical" evidence="1">
    <location>
        <begin position="12"/>
        <end position="33"/>
    </location>
</feature>
<keyword evidence="1" id="KW-1133">Transmembrane helix</keyword>
<evidence type="ECO:0000313" key="3">
    <source>
        <dbReference type="Proteomes" id="UP000298127"/>
    </source>
</evidence>
<dbReference type="EMBL" id="SPQZ01000006">
    <property type="protein sequence ID" value="TFV95370.1"/>
    <property type="molecule type" value="Genomic_DNA"/>
</dbReference>
<gene>
    <name evidence="2" type="ORF">E4M00_15095</name>
</gene>
<keyword evidence="1" id="KW-0472">Membrane</keyword>
<name>A0A4Y9QTE6_9MICO</name>
<dbReference type="RefSeq" id="WP_056165233.1">
    <property type="nucleotide sequence ID" value="NZ_SPQZ01000006.1"/>
</dbReference>
<sequence>MADDQDRSVRTYTTLFVIVGLIMLVVGVLNLVTTDDNALLAWVIIACGVFNIGLAVLFHRRRR</sequence>
<dbReference type="Proteomes" id="UP000298127">
    <property type="component" value="Unassembled WGS sequence"/>
</dbReference>
<feature type="transmembrane region" description="Helical" evidence="1">
    <location>
        <begin position="39"/>
        <end position="58"/>
    </location>
</feature>
<keyword evidence="1" id="KW-0812">Transmembrane</keyword>
<proteinExistence type="predicted"/>
<organism evidence="2 3">
    <name type="scientific">Orlajensenia leifsoniae</name>
    <dbReference type="NCBI Taxonomy" id="2561933"/>
    <lineage>
        <taxon>Bacteria</taxon>
        <taxon>Bacillati</taxon>
        <taxon>Actinomycetota</taxon>
        <taxon>Actinomycetes</taxon>
        <taxon>Micrococcales</taxon>
        <taxon>Microbacteriaceae</taxon>
        <taxon>Orlajensenia</taxon>
    </lineage>
</organism>
<comment type="caution">
    <text evidence="2">The sequence shown here is derived from an EMBL/GenBank/DDBJ whole genome shotgun (WGS) entry which is preliminary data.</text>
</comment>